<organism evidence="1 2">
    <name type="scientific">Sinosporangium album</name>
    <dbReference type="NCBI Taxonomy" id="504805"/>
    <lineage>
        <taxon>Bacteria</taxon>
        <taxon>Bacillati</taxon>
        <taxon>Actinomycetota</taxon>
        <taxon>Actinomycetes</taxon>
        <taxon>Streptosporangiales</taxon>
        <taxon>Streptosporangiaceae</taxon>
        <taxon>Sinosporangium</taxon>
    </lineage>
</organism>
<gene>
    <name evidence="1" type="ORF">SAMN05421505_13260</name>
</gene>
<dbReference type="AlphaFoldDB" id="A0A1G8HJI4"/>
<reference evidence="1 2" key="1">
    <citation type="submission" date="2016-10" db="EMBL/GenBank/DDBJ databases">
        <authorList>
            <person name="de Groot N.N."/>
        </authorList>
    </citation>
    <scope>NUCLEOTIDE SEQUENCE [LARGE SCALE GENOMIC DNA]</scope>
    <source>
        <strain evidence="1 2">CPCC 201354</strain>
    </source>
</reference>
<proteinExistence type="predicted"/>
<protein>
    <submittedName>
        <fullName evidence="1">Uncharacterized protein</fullName>
    </submittedName>
</protein>
<evidence type="ECO:0000313" key="2">
    <source>
        <dbReference type="Proteomes" id="UP000198923"/>
    </source>
</evidence>
<dbReference type="EMBL" id="FNCN01000032">
    <property type="protein sequence ID" value="SDI06824.1"/>
    <property type="molecule type" value="Genomic_DNA"/>
</dbReference>
<accession>A0A1G8HJI4</accession>
<dbReference type="Proteomes" id="UP000198923">
    <property type="component" value="Unassembled WGS sequence"/>
</dbReference>
<keyword evidence="2" id="KW-1185">Reference proteome</keyword>
<evidence type="ECO:0000313" key="1">
    <source>
        <dbReference type="EMBL" id="SDI06824.1"/>
    </source>
</evidence>
<sequence>MIKKVVKKKVAKLLAPHNHHTSLAPSFTWKK</sequence>
<name>A0A1G8HJI4_9ACTN</name>